<dbReference type="AlphaFoldDB" id="A0A8B6E8R5"/>
<gene>
    <name evidence="2" type="ORF">MGAL_10B063061</name>
</gene>
<proteinExistence type="predicted"/>
<dbReference type="Proteomes" id="UP000596742">
    <property type="component" value="Unassembled WGS sequence"/>
</dbReference>
<dbReference type="Gene3D" id="2.60.120.40">
    <property type="match status" value="1"/>
</dbReference>
<comment type="caution">
    <text evidence="2">The sequence shown here is derived from an EMBL/GenBank/DDBJ whole genome shotgun (WGS) entry which is preliminary data.</text>
</comment>
<organism evidence="2 3">
    <name type="scientific">Mytilus galloprovincialis</name>
    <name type="common">Mediterranean mussel</name>
    <dbReference type="NCBI Taxonomy" id="29158"/>
    <lineage>
        <taxon>Eukaryota</taxon>
        <taxon>Metazoa</taxon>
        <taxon>Spiralia</taxon>
        <taxon>Lophotrochozoa</taxon>
        <taxon>Mollusca</taxon>
        <taxon>Bivalvia</taxon>
        <taxon>Autobranchia</taxon>
        <taxon>Pteriomorphia</taxon>
        <taxon>Mytilida</taxon>
        <taxon>Mytiloidea</taxon>
        <taxon>Mytilidae</taxon>
        <taxon>Mytilinae</taxon>
        <taxon>Mytilus</taxon>
    </lineage>
</organism>
<dbReference type="Pfam" id="PF00386">
    <property type="entry name" value="C1q"/>
    <property type="match status" value="1"/>
</dbReference>
<dbReference type="EMBL" id="UYJE01004804">
    <property type="protein sequence ID" value="VDI31534.1"/>
    <property type="molecule type" value="Genomic_DNA"/>
</dbReference>
<name>A0A8B6E8R5_MYTGA</name>
<dbReference type="SUPFAM" id="SSF49842">
    <property type="entry name" value="TNF-like"/>
    <property type="match status" value="1"/>
</dbReference>
<feature type="domain" description="C1q" evidence="1">
    <location>
        <begin position="66"/>
        <end position="192"/>
    </location>
</feature>
<evidence type="ECO:0000313" key="3">
    <source>
        <dbReference type="Proteomes" id="UP000596742"/>
    </source>
</evidence>
<dbReference type="InterPro" id="IPR001073">
    <property type="entry name" value="C1q_dom"/>
</dbReference>
<protein>
    <recommendedName>
        <fullName evidence="1">C1q domain-containing protein</fullName>
    </recommendedName>
</protein>
<evidence type="ECO:0000259" key="1">
    <source>
        <dbReference type="PROSITE" id="PS50871"/>
    </source>
</evidence>
<accession>A0A8B6E8R5</accession>
<dbReference type="PROSITE" id="PS50871">
    <property type="entry name" value="C1Q"/>
    <property type="match status" value="1"/>
</dbReference>
<keyword evidence="3" id="KW-1185">Reference proteome</keyword>
<evidence type="ECO:0000313" key="2">
    <source>
        <dbReference type="EMBL" id="VDI31534.1"/>
    </source>
</evidence>
<dbReference type="InterPro" id="IPR008983">
    <property type="entry name" value="Tumour_necrosis_fac-like_dom"/>
</dbReference>
<reference evidence="2" key="1">
    <citation type="submission" date="2018-11" db="EMBL/GenBank/DDBJ databases">
        <authorList>
            <person name="Alioto T."/>
            <person name="Alioto T."/>
        </authorList>
    </citation>
    <scope>NUCLEOTIDE SEQUENCE</scope>
</reference>
<sequence>MSTLIPTWIKASDSCDECPSRSIAVVAPLHMIMFKENLLKPFLADSVAHPTTFLIIPHSATRSLCGCSCKVAFSSYISEDSANSQSASMVNRDIIIFDRTEGNYGVGYSTRTGKFTAPSSGVYGFTWTFCVDSRTTDGGPLNYGEYGELCDKNRFVWYDRYYFEIHVSTKVNVNKIVSKATLPTLLSKSGVL</sequence>